<feature type="region of interest" description="Disordered" evidence="1">
    <location>
        <begin position="1"/>
        <end position="138"/>
    </location>
</feature>
<feature type="compositionally biased region" description="Basic and acidic residues" evidence="1">
    <location>
        <begin position="83"/>
        <end position="92"/>
    </location>
</feature>
<keyword evidence="3" id="KW-1185">Reference proteome</keyword>
<sequence length="431" mass="45862">MNQHGVQRVKSEAGGLNCMAIPAPTQPSMNESIVPQNLAQVKTSAMERHAHKPACKELGLQNPKQMPPAENHISSDNSSTSKLDTKTPDKEALSAPTATKAKVKTEPEDREDEKTSKHLGRSSAASNQGSMNSSFSAAPDLNEQEANSFVLKVMQELSDQWEQEEKQLKSSTHVGTVNRSQPTQMVSLPGYTWGEHHASHSQRQYHVDGQGNMWINYAMNSYMDGRVMTQGAAALPTTRLLPGPVSVPVPQYNVPGVNSGTGWTWDTSGGILICDAGEVPGLGTAIPSRRVAEPTQNIYRVGQIDLHGAAVGGMAYRAAVGAASPKVWYQPGLELEQLNPAWFPHDGMHHHGGTGVYMLGMEHGAAAQTHGGGATGYVAGPMVGAGGPDYQLVPVAPPVAAWTSAMGTMVSAGRPAEAWEAAYGGEHVYYV</sequence>
<dbReference type="OrthoDB" id="667208at2759"/>
<evidence type="ECO:0000313" key="2">
    <source>
        <dbReference type="EMBL" id="RLM69755.1"/>
    </source>
</evidence>
<name>A0A3L6Q192_PANMI</name>
<feature type="compositionally biased region" description="Polar residues" evidence="1">
    <location>
        <begin position="169"/>
        <end position="184"/>
    </location>
</feature>
<proteinExistence type="predicted"/>
<comment type="caution">
    <text evidence="2">The sequence shown here is derived from an EMBL/GenBank/DDBJ whole genome shotgun (WGS) entry which is preliminary data.</text>
</comment>
<dbReference type="PANTHER" id="PTHR34805:SF2">
    <property type="entry name" value="BAT2 N-TERMINAL DOMAIN-CONTAINING PROTEIN"/>
    <property type="match status" value="1"/>
</dbReference>
<feature type="compositionally biased region" description="Polar residues" evidence="1">
    <location>
        <begin position="72"/>
        <end position="82"/>
    </location>
</feature>
<feature type="compositionally biased region" description="Polar residues" evidence="1">
    <location>
        <begin position="26"/>
        <end position="43"/>
    </location>
</feature>
<feature type="compositionally biased region" description="Polar residues" evidence="1">
    <location>
        <begin position="123"/>
        <end position="136"/>
    </location>
</feature>
<evidence type="ECO:0000313" key="3">
    <source>
        <dbReference type="Proteomes" id="UP000275267"/>
    </source>
</evidence>
<accession>A0A3L6Q192</accession>
<dbReference type="PANTHER" id="PTHR34805">
    <property type="entry name" value="PROTEIN MODIFIER OF SNC1 1"/>
    <property type="match status" value="1"/>
</dbReference>
<dbReference type="AlphaFoldDB" id="A0A3L6Q192"/>
<reference evidence="3" key="1">
    <citation type="journal article" date="2019" name="Nat. Commun.">
        <title>The genome of broomcorn millet.</title>
        <authorList>
            <person name="Zou C."/>
            <person name="Miki D."/>
            <person name="Li D."/>
            <person name="Tang Q."/>
            <person name="Xiao L."/>
            <person name="Rajput S."/>
            <person name="Deng P."/>
            <person name="Jia W."/>
            <person name="Huang R."/>
            <person name="Zhang M."/>
            <person name="Sun Y."/>
            <person name="Hu J."/>
            <person name="Fu X."/>
            <person name="Schnable P.S."/>
            <person name="Li F."/>
            <person name="Zhang H."/>
            <person name="Feng B."/>
            <person name="Zhu X."/>
            <person name="Liu R."/>
            <person name="Schnable J.C."/>
            <person name="Zhu J.-K."/>
            <person name="Zhang H."/>
        </authorList>
    </citation>
    <scope>NUCLEOTIDE SEQUENCE [LARGE SCALE GENOMIC DNA]</scope>
</reference>
<dbReference type="STRING" id="4540.A0A3L6Q192"/>
<evidence type="ECO:0000256" key="1">
    <source>
        <dbReference type="SAM" id="MobiDB-lite"/>
    </source>
</evidence>
<protein>
    <submittedName>
        <fullName evidence="2">Uncharacterized protein</fullName>
    </submittedName>
</protein>
<dbReference type="GO" id="GO:0040029">
    <property type="term" value="P:epigenetic regulation of gene expression"/>
    <property type="evidence" value="ECO:0007669"/>
    <property type="project" value="TreeGrafter"/>
</dbReference>
<feature type="compositionally biased region" description="Basic and acidic residues" evidence="1">
    <location>
        <begin position="103"/>
        <end position="116"/>
    </location>
</feature>
<organism evidence="2 3">
    <name type="scientific">Panicum miliaceum</name>
    <name type="common">Proso millet</name>
    <name type="synonym">Broomcorn millet</name>
    <dbReference type="NCBI Taxonomy" id="4540"/>
    <lineage>
        <taxon>Eukaryota</taxon>
        <taxon>Viridiplantae</taxon>
        <taxon>Streptophyta</taxon>
        <taxon>Embryophyta</taxon>
        <taxon>Tracheophyta</taxon>
        <taxon>Spermatophyta</taxon>
        <taxon>Magnoliopsida</taxon>
        <taxon>Liliopsida</taxon>
        <taxon>Poales</taxon>
        <taxon>Poaceae</taxon>
        <taxon>PACMAD clade</taxon>
        <taxon>Panicoideae</taxon>
        <taxon>Panicodae</taxon>
        <taxon>Paniceae</taxon>
        <taxon>Panicinae</taxon>
        <taxon>Panicum</taxon>
        <taxon>Panicum sect. Panicum</taxon>
    </lineage>
</organism>
<dbReference type="Proteomes" id="UP000275267">
    <property type="component" value="Unassembled WGS sequence"/>
</dbReference>
<dbReference type="InterPro" id="IPR038808">
    <property type="entry name" value="MOS1-like"/>
</dbReference>
<feature type="region of interest" description="Disordered" evidence="1">
    <location>
        <begin position="162"/>
        <end position="184"/>
    </location>
</feature>
<gene>
    <name evidence="2" type="ORF">C2845_PM17G14830</name>
</gene>
<dbReference type="EMBL" id="PQIB02000014">
    <property type="protein sequence ID" value="RLM69755.1"/>
    <property type="molecule type" value="Genomic_DNA"/>
</dbReference>